<comment type="caution">
    <text evidence="3">The sequence shown here is derived from an EMBL/GenBank/DDBJ whole genome shotgun (WGS) entry which is preliminary data.</text>
</comment>
<evidence type="ECO:0000256" key="2">
    <source>
        <dbReference type="SAM" id="MobiDB-lite"/>
    </source>
</evidence>
<protein>
    <submittedName>
        <fullName evidence="3">MucR family transcriptional regulator</fullName>
    </submittedName>
</protein>
<reference evidence="3 4" key="1">
    <citation type="submission" date="2023-11" db="EMBL/GenBank/DDBJ databases">
        <title>MicrobeMod: A computational toolkit for identifying prokaryotic methylation and restriction-modification with nanopore sequencing.</title>
        <authorList>
            <person name="Crits-Christoph A."/>
            <person name="Kang S.C."/>
            <person name="Lee H."/>
            <person name="Ostrov N."/>
        </authorList>
    </citation>
    <scope>NUCLEOTIDE SEQUENCE [LARGE SCALE GENOMIC DNA]</scope>
    <source>
        <strain evidence="3 4">ATCC 14820</strain>
    </source>
</reference>
<dbReference type="Pfam" id="PF05443">
    <property type="entry name" value="ROS_MUCR"/>
    <property type="match status" value="1"/>
</dbReference>
<dbReference type="RefSeq" id="WP_029622811.1">
    <property type="nucleotide sequence ID" value="NZ_JAWXXV010000001.1"/>
</dbReference>
<evidence type="ECO:0000256" key="1">
    <source>
        <dbReference type="ARBA" id="ARBA00007031"/>
    </source>
</evidence>
<dbReference type="EMBL" id="JAWXXV010000001">
    <property type="protein sequence ID" value="MDX5986337.1"/>
    <property type="molecule type" value="Genomic_DNA"/>
</dbReference>
<dbReference type="Proteomes" id="UP001279660">
    <property type="component" value="Unassembled WGS sequence"/>
</dbReference>
<evidence type="ECO:0000313" key="3">
    <source>
        <dbReference type="EMBL" id="MDX5986337.1"/>
    </source>
</evidence>
<feature type="region of interest" description="Disordered" evidence="2">
    <location>
        <begin position="133"/>
        <end position="165"/>
    </location>
</feature>
<sequence>MTDETANTVKLATELTMAWLSNPNTRTSADDVPAFLKSMHDALIGLSSAPAEASAEEAAPEFTGAVTSRKSLANPDVIISMIDGKPYKTLTRHLSTNGLTPAEYRTRYGLKTDYPMTAPSYSAMRRDMAKKIGLGRKPGQKAPAKAADLAPVPKRGRPAKVVEPD</sequence>
<evidence type="ECO:0000313" key="4">
    <source>
        <dbReference type="Proteomes" id="UP001279660"/>
    </source>
</evidence>
<gene>
    <name evidence="3" type="ORF">SIL82_18920</name>
</gene>
<keyword evidence="4" id="KW-1185">Reference proteome</keyword>
<proteinExistence type="inferred from homology"/>
<dbReference type="InterPro" id="IPR041920">
    <property type="entry name" value="ROS/MUCR_sf"/>
</dbReference>
<dbReference type="InterPro" id="IPR008807">
    <property type="entry name" value="ROS_MUCR"/>
</dbReference>
<comment type="similarity">
    <text evidence="1">Belongs to the ros/MucR family.</text>
</comment>
<dbReference type="Gene3D" id="1.10.10.1550">
    <property type="entry name" value="ROS/MUCR transcriptional regulator protein"/>
    <property type="match status" value="1"/>
</dbReference>
<organism evidence="3 4">
    <name type="scientific">Sphingomonas echinoides</name>
    <dbReference type="NCBI Taxonomy" id="59803"/>
    <lineage>
        <taxon>Bacteria</taxon>
        <taxon>Pseudomonadati</taxon>
        <taxon>Pseudomonadota</taxon>
        <taxon>Alphaproteobacteria</taxon>
        <taxon>Sphingomonadales</taxon>
        <taxon>Sphingomonadaceae</taxon>
        <taxon>Sphingomonas</taxon>
    </lineage>
</organism>
<accession>A0ABU4PT17</accession>
<name>A0ABU4PT17_9SPHN</name>